<gene>
    <name evidence="2" type="ORF">INE88_00014</name>
</gene>
<reference evidence="2" key="1">
    <citation type="journal article" date="2021" name="PLoS Genet.">
        <title>Mobile Type VI secretion system loci of the gut Bacteroidales display extensive intra-ecosystem transfer, multi-species spread and geographical clustering.</title>
        <authorList>
            <person name="Garcia-Bayona L."/>
            <person name="Coyne M.J."/>
            <person name="Comstock L.E."/>
        </authorList>
    </citation>
    <scope>NUCLEOTIDE SEQUENCE</scope>
    <source>
        <strain evidence="2">CL11T00C20</strain>
    </source>
</reference>
<dbReference type="EMBL" id="CP072227">
    <property type="protein sequence ID" value="QUT43236.1"/>
    <property type="molecule type" value="Genomic_DNA"/>
</dbReference>
<organism evidence="2 3">
    <name type="scientific">Bacteroides eggerthii</name>
    <dbReference type="NCBI Taxonomy" id="28111"/>
    <lineage>
        <taxon>Bacteria</taxon>
        <taxon>Pseudomonadati</taxon>
        <taxon>Bacteroidota</taxon>
        <taxon>Bacteroidia</taxon>
        <taxon>Bacteroidales</taxon>
        <taxon>Bacteroidaceae</taxon>
        <taxon>Bacteroides</taxon>
    </lineage>
</organism>
<dbReference type="Proteomes" id="UP000679226">
    <property type="component" value="Chromosome"/>
</dbReference>
<dbReference type="GO" id="GO:0008233">
    <property type="term" value="F:peptidase activity"/>
    <property type="evidence" value="ECO:0007669"/>
    <property type="project" value="InterPro"/>
</dbReference>
<protein>
    <recommendedName>
        <fullName evidence="1">Peptidase C39 domain-containing protein</fullName>
    </recommendedName>
</protein>
<evidence type="ECO:0000313" key="2">
    <source>
        <dbReference type="EMBL" id="QUT43236.1"/>
    </source>
</evidence>
<proteinExistence type="predicted"/>
<dbReference type="Pfam" id="PF03412">
    <property type="entry name" value="Peptidase_C39"/>
    <property type="match status" value="1"/>
</dbReference>
<evidence type="ECO:0000313" key="3">
    <source>
        <dbReference type="Proteomes" id="UP000679226"/>
    </source>
</evidence>
<name>A0A975Q404_9BACE</name>
<accession>A0A975Q404</accession>
<dbReference type="KEGG" id="beg:INE88_00014"/>
<dbReference type="GO" id="GO:0006508">
    <property type="term" value="P:proteolysis"/>
    <property type="evidence" value="ECO:0007669"/>
    <property type="project" value="InterPro"/>
</dbReference>
<evidence type="ECO:0000259" key="1">
    <source>
        <dbReference type="Pfam" id="PF03412"/>
    </source>
</evidence>
<feature type="domain" description="Peptidase C39" evidence="1">
    <location>
        <begin position="127"/>
        <end position="182"/>
    </location>
</feature>
<dbReference type="InterPro" id="IPR005074">
    <property type="entry name" value="Peptidase_C39"/>
</dbReference>
<sequence length="209" mass="23444">MCFGNKLNQNRPEHCITPFPTPNNFCGGFALNAVLVDLGSGTCPIEVYMRIQDYQNKEIIEKNPESKASIYLLGNKSSGTLMSLPSGICAAFKDYVTDRTVTVCYSSNFKSDFFKDLIPEEIRRITDERLGMKTQALDGSLDDLYPETTWKYILVLVNNKHWIAVKHVKKDKFVCYDPDGGKDSDGSTIGKAIENLRKGYVISGLYICI</sequence>
<dbReference type="GO" id="GO:0005524">
    <property type="term" value="F:ATP binding"/>
    <property type="evidence" value="ECO:0007669"/>
    <property type="project" value="InterPro"/>
</dbReference>
<dbReference type="Gene3D" id="3.90.70.10">
    <property type="entry name" value="Cysteine proteinases"/>
    <property type="match status" value="1"/>
</dbReference>
<dbReference type="GO" id="GO:0016020">
    <property type="term" value="C:membrane"/>
    <property type="evidence" value="ECO:0007669"/>
    <property type="project" value="InterPro"/>
</dbReference>
<dbReference type="AlphaFoldDB" id="A0A975Q404"/>